<dbReference type="Pfam" id="PF00589">
    <property type="entry name" value="Phage_integrase"/>
    <property type="match status" value="1"/>
</dbReference>
<dbReference type="AlphaFoldDB" id="A0A3T0KRR9"/>
<evidence type="ECO:0000256" key="2">
    <source>
        <dbReference type="ARBA" id="ARBA00022908"/>
    </source>
</evidence>
<feature type="domain" description="Tyr recombinase" evidence="4">
    <location>
        <begin position="1"/>
        <end position="160"/>
    </location>
</feature>
<dbReference type="GO" id="GO:0005737">
    <property type="term" value="C:cytoplasm"/>
    <property type="evidence" value="ECO:0007669"/>
    <property type="project" value="UniProtKB-SubCell"/>
</dbReference>
<accession>A0A3T0KRR9</accession>
<dbReference type="Gene3D" id="1.10.443.10">
    <property type="entry name" value="Intergrase catalytic core"/>
    <property type="match status" value="1"/>
</dbReference>
<dbReference type="Proteomes" id="UP000283095">
    <property type="component" value="Chromosome"/>
</dbReference>
<dbReference type="InterPro" id="IPR011010">
    <property type="entry name" value="DNA_brk_join_enz"/>
</dbReference>
<organism evidence="5 6">
    <name type="scientific">Peribacillus asahii</name>
    <dbReference type="NCBI Taxonomy" id="228899"/>
    <lineage>
        <taxon>Bacteria</taxon>
        <taxon>Bacillati</taxon>
        <taxon>Bacillota</taxon>
        <taxon>Bacilli</taxon>
        <taxon>Bacillales</taxon>
        <taxon>Bacillaceae</taxon>
        <taxon>Peribacillus</taxon>
    </lineage>
</organism>
<dbReference type="GO" id="GO:0003677">
    <property type="term" value="F:DNA binding"/>
    <property type="evidence" value="ECO:0007669"/>
    <property type="project" value="InterPro"/>
</dbReference>
<dbReference type="GO" id="GO:0006310">
    <property type="term" value="P:DNA recombination"/>
    <property type="evidence" value="ECO:0007669"/>
    <property type="project" value="UniProtKB-KW"/>
</dbReference>
<gene>
    <name evidence="5" type="ORF">BAOM_2374</name>
</gene>
<protein>
    <submittedName>
        <fullName evidence="5">Tyrosine recombinase XerS</fullName>
    </submittedName>
</protein>
<evidence type="ECO:0000256" key="3">
    <source>
        <dbReference type="ARBA" id="ARBA00023172"/>
    </source>
</evidence>
<keyword evidence="3" id="KW-0233">DNA recombination</keyword>
<evidence type="ECO:0000256" key="1">
    <source>
        <dbReference type="ARBA" id="ARBA00004496"/>
    </source>
</evidence>
<evidence type="ECO:0000259" key="4">
    <source>
        <dbReference type="PROSITE" id="PS51898"/>
    </source>
</evidence>
<dbReference type="PANTHER" id="PTHR30349:SF77">
    <property type="entry name" value="TYROSINE RECOMBINASE XERC"/>
    <property type="match status" value="1"/>
</dbReference>
<dbReference type="InterPro" id="IPR013762">
    <property type="entry name" value="Integrase-like_cat_sf"/>
</dbReference>
<proteinExistence type="predicted"/>
<evidence type="ECO:0000313" key="6">
    <source>
        <dbReference type="Proteomes" id="UP000283095"/>
    </source>
</evidence>
<dbReference type="SUPFAM" id="SSF56349">
    <property type="entry name" value="DNA breaking-rejoining enzymes"/>
    <property type="match status" value="1"/>
</dbReference>
<dbReference type="InterPro" id="IPR050090">
    <property type="entry name" value="Tyrosine_recombinase_XerCD"/>
</dbReference>
<dbReference type="PANTHER" id="PTHR30349">
    <property type="entry name" value="PHAGE INTEGRASE-RELATED"/>
    <property type="match status" value="1"/>
</dbReference>
<dbReference type="GO" id="GO:0015074">
    <property type="term" value="P:DNA integration"/>
    <property type="evidence" value="ECO:0007669"/>
    <property type="project" value="UniProtKB-KW"/>
</dbReference>
<dbReference type="InterPro" id="IPR002104">
    <property type="entry name" value="Integrase_catalytic"/>
</dbReference>
<dbReference type="KEGG" id="pasa:BAOM_2374"/>
<evidence type="ECO:0000313" key="5">
    <source>
        <dbReference type="EMBL" id="AZV42983.1"/>
    </source>
</evidence>
<name>A0A3T0KRR9_9BACI</name>
<dbReference type="EMBL" id="CP026095">
    <property type="protein sequence ID" value="AZV42983.1"/>
    <property type="molecule type" value="Genomic_DNA"/>
</dbReference>
<sequence>MMLGSGIRVSEIASLTFKDINLQKEQIDIIRKGNKADTVAVLPSALEDLKDYLGIRDLRYPGSKQTPYVFVSKYAGASRPLSVRAIQNLVNKYTGAFNSQEQFDSGQSLSPHKLRHSFATEWIKNGGNIILLRDQLGHNSIETTQKYTNLSSEESKKVMKDIEKSRD</sequence>
<reference evidence="5 6" key="1">
    <citation type="submission" date="2018-01" db="EMBL/GenBank/DDBJ databases">
        <title>Bacillus asahii Genome sequencing and assembly.</title>
        <authorList>
            <person name="Jiang H."/>
            <person name="Feng Y."/>
            <person name="Zhao F."/>
            <person name="Lin X."/>
        </authorList>
    </citation>
    <scope>NUCLEOTIDE SEQUENCE [LARGE SCALE GENOMIC DNA]</scope>
    <source>
        <strain evidence="5 6">OM18</strain>
    </source>
</reference>
<dbReference type="PROSITE" id="PS51898">
    <property type="entry name" value="TYR_RECOMBINASE"/>
    <property type="match status" value="1"/>
</dbReference>
<comment type="subcellular location">
    <subcellularLocation>
        <location evidence="1">Cytoplasm</location>
    </subcellularLocation>
</comment>
<keyword evidence="2" id="KW-0229">DNA integration</keyword>